<accession>A0A4Y7T777</accession>
<dbReference type="Pfam" id="PF12937">
    <property type="entry name" value="F-box-like"/>
    <property type="match status" value="1"/>
</dbReference>
<evidence type="ECO:0000259" key="2">
    <source>
        <dbReference type="PROSITE" id="PS50181"/>
    </source>
</evidence>
<organism evidence="3 4">
    <name type="scientific">Coprinellus micaceus</name>
    <name type="common">Glistening ink-cap mushroom</name>
    <name type="synonym">Coprinus micaceus</name>
    <dbReference type="NCBI Taxonomy" id="71717"/>
    <lineage>
        <taxon>Eukaryota</taxon>
        <taxon>Fungi</taxon>
        <taxon>Dikarya</taxon>
        <taxon>Basidiomycota</taxon>
        <taxon>Agaricomycotina</taxon>
        <taxon>Agaricomycetes</taxon>
        <taxon>Agaricomycetidae</taxon>
        <taxon>Agaricales</taxon>
        <taxon>Agaricineae</taxon>
        <taxon>Psathyrellaceae</taxon>
        <taxon>Coprinellus</taxon>
    </lineage>
</organism>
<evidence type="ECO:0000313" key="4">
    <source>
        <dbReference type="Proteomes" id="UP000298030"/>
    </source>
</evidence>
<dbReference type="STRING" id="71717.A0A4Y7T777"/>
<dbReference type="EMBL" id="QPFP01000024">
    <property type="protein sequence ID" value="TEB30033.1"/>
    <property type="molecule type" value="Genomic_DNA"/>
</dbReference>
<dbReference type="SUPFAM" id="SSF52047">
    <property type="entry name" value="RNI-like"/>
    <property type="match status" value="1"/>
</dbReference>
<feature type="domain" description="F-box" evidence="2">
    <location>
        <begin position="57"/>
        <end position="112"/>
    </location>
</feature>
<protein>
    <recommendedName>
        <fullName evidence="2">F-box domain-containing protein</fullName>
    </recommendedName>
</protein>
<keyword evidence="4" id="KW-1185">Reference proteome</keyword>
<sequence length="582" mass="66146">MPPQAPSSNHTAPFPSSTNALLHAGEKKDGSLLRDKLNRRMHNVNREIHALKMRHNAASYVRLPAETLAKIFIILVEATLTPSEQRQWIQVTFVCRRWRSVALDCTTLWTNLPIINPAYTKAILPRSKDALISLKLDGMGPDKKYDEFELSKYNAVLEKILSDPRRLRSLHISYKAGEWSKRLQKATASCIGKLTRLESLYPDGYSGSREVFPSSLLRGGTPSLKTLRVSRCVILWPKAPFSENLTQLVLVNHLLDAGRPSLKEFMDLMKTASHLELLELSGFLPSVESAQRQDKLKKTTPFRITLPKLVDLKLDDKNDLISQFMKMVQLPNAESVLLHFRETVEQSGEIDSIFSYLDGTWFFDSRLKGRVVNCLRLTGRDKNDCFGGHQTYFSFEDLASDPAGNHQLPLSFWRASFSVAQVVQNCRKRFDFSSLSSIALAQMDDDAMAPWDWDTFSIFPSVKTVVFEHSSLASFIKELTEDPALRASTNASSAKRPVHPTSPMFPSISTIRLVHLRMHFGRDGHEGDSVTSLLKLFQKRAKVSRPVQRLEIERCDQFREEDYARVYKGVPGLKIVWDMWGY</sequence>
<evidence type="ECO:0000313" key="3">
    <source>
        <dbReference type="EMBL" id="TEB30033.1"/>
    </source>
</evidence>
<dbReference type="OrthoDB" id="2884925at2759"/>
<dbReference type="Gene3D" id="3.80.10.10">
    <property type="entry name" value="Ribonuclease Inhibitor"/>
    <property type="match status" value="1"/>
</dbReference>
<dbReference type="InterPro" id="IPR001810">
    <property type="entry name" value="F-box_dom"/>
</dbReference>
<comment type="caution">
    <text evidence="3">The sequence shown here is derived from an EMBL/GenBank/DDBJ whole genome shotgun (WGS) entry which is preliminary data.</text>
</comment>
<gene>
    <name evidence="3" type="ORF">FA13DRAFT_1774954</name>
</gene>
<dbReference type="PROSITE" id="PS50181">
    <property type="entry name" value="FBOX"/>
    <property type="match status" value="1"/>
</dbReference>
<dbReference type="AlphaFoldDB" id="A0A4Y7T777"/>
<name>A0A4Y7T777_COPMI</name>
<dbReference type="Gene3D" id="1.20.1280.50">
    <property type="match status" value="1"/>
</dbReference>
<dbReference type="Proteomes" id="UP000298030">
    <property type="component" value="Unassembled WGS sequence"/>
</dbReference>
<proteinExistence type="predicted"/>
<evidence type="ECO:0000256" key="1">
    <source>
        <dbReference type="SAM" id="MobiDB-lite"/>
    </source>
</evidence>
<reference evidence="3 4" key="1">
    <citation type="journal article" date="2019" name="Nat. Ecol. Evol.">
        <title>Megaphylogeny resolves global patterns of mushroom evolution.</title>
        <authorList>
            <person name="Varga T."/>
            <person name="Krizsan K."/>
            <person name="Foldi C."/>
            <person name="Dima B."/>
            <person name="Sanchez-Garcia M."/>
            <person name="Sanchez-Ramirez S."/>
            <person name="Szollosi G.J."/>
            <person name="Szarkandi J.G."/>
            <person name="Papp V."/>
            <person name="Albert L."/>
            <person name="Andreopoulos W."/>
            <person name="Angelini C."/>
            <person name="Antonin V."/>
            <person name="Barry K.W."/>
            <person name="Bougher N.L."/>
            <person name="Buchanan P."/>
            <person name="Buyck B."/>
            <person name="Bense V."/>
            <person name="Catcheside P."/>
            <person name="Chovatia M."/>
            <person name="Cooper J."/>
            <person name="Damon W."/>
            <person name="Desjardin D."/>
            <person name="Finy P."/>
            <person name="Geml J."/>
            <person name="Haridas S."/>
            <person name="Hughes K."/>
            <person name="Justo A."/>
            <person name="Karasinski D."/>
            <person name="Kautmanova I."/>
            <person name="Kiss B."/>
            <person name="Kocsube S."/>
            <person name="Kotiranta H."/>
            <person name="LaButti K.M."/>
            <person name="Lechner B.E."/>
            <person name="Liimatainen K."/>
            <person name="Lipzen A."/>
            <person name="Lukacs Z."/>
            <person name="Mihaltcheva S."/>
            <person name="Morgado L.N."/>
            <person name="Niskanen T."/>
            <person name="Noordeloos M.E."/>
            <person name="Ohm R.A."/>
            <person name="Ortiz-Santana B."/>
            <person name="Ovrebo C."/>
            <person name="Racz N."/>
            <person name="Riley R."/>
            <person name="Savchenko A."/>
            <person name="Shiryaev A."/>
            <person name="Soop K."/>
            <person name="Spirin V."/>
            <person name="Szebenyi C."/>
            <person name="Tomsovsky M."/>
            <person name="Tulloss R.E."/>
            <person name="Uehling J."/>
            <person name="Grigoriev I.V."/>
            <person name="Vagvolgyi C."/>
            <person name="Papp T."/>
            <person name="Martin F.M."/>
            <person name="Miettinen O."/>
            <person name="Hibbett D.S."/>
            <person name="Nagy L.G."/>
        </authorList>
    </citation>
    <scope>NUCLEOTIDE SEQUENCE [LARGE SCALE GENOMIC DNA]</scope>
    <source>
        <strain evidence="3 4">FP101781</strain>
    </source>
</reference>
<dbReference type="InterPro" id="IPR032675">
    <property type="entry name" value="LRR_dom_sf"/>
</dbReference>
<feature type="region of interest" description="Disordered" evidence="1">
    <location>
        <begin position="1"/>
        <end position="20"/>
    </location>
</feature>